<sequence length="63" mass="7337">MATTNPTTLSLRVDPMIKEGLCRLAEIEHRSFTNMVEVMVREYCKQHNVFLPEEQSFFSSESQ</sequence>
<keyword evidence="2" id="KW-1185">Reference proteome</keyword>
<dbReference type="Proteomes" id="UP000494216">
    <property type="component" value="Unassembled WGS sequence"/>
</dbReference>
<accession>A0A8S0Y977</accession>
<evidence type="ECO:0000313" key="2">
    <source>
        <dbReference type="Proteomes" id="UP000494216"/>
    </source>
</evidence>
<comment type="caution">
    <text evidence="1">The sequence shown here is derived from an EMBL/GenBank/DDBJ whole genome shotgun (WGS) entry which is preliminary data.</text>
</comment>
<dbReference type="AlphaFoldDB" id="A0A8S0Y977"/>
<evidence type="ECO:0000313" key="1">
    <source>
        <dbReference type="EMBL" id="CAA9889736.1"/>
    </source>
</evidence>
<dbReference type="EMBL" id="CADCXN010000035">
    <property type="protein sequence ID" value="CAA9889736.1"/>
    <property type="molecule type" value="Genomic_DNA"/>
</dbReference>
<proteinExistence type="predicted"/>
<gene>
    <name evidence="1" type="ORF">METHB2_130001</name>
</gene>
<protein>
    <recommendedName>
        <fullName evidence="3">Ribbon-helix-helix protein CopG domain-containing protein</fullName>
    </recommendedName>
</protein>
<name>A0A8S0Y977_9GAMM</name>
<organism evidence="1 2">
    <name type="scientific">Candidatus Methylobacter favarea</name>
    <dbReference type="NCBI Taxonomy" id="2707345"/>
    <lineage>
        <taxon>Bacteria</taxon>
        <taxon>Pseudomonadati</taxon>
        <taxon>Pseudomonadota</taxon>
        <taxon>Gammaproteobacteria</taxon>
        <taxon>Methylococcales</taxon>
        <taxon>Methylococcaceae</taxon>
        <taxon>Methylobacter</taxon>
    </lineage>
</organism>
<evidence type="ECO:0008006" key="3">
    <source>
        <dbReference type="Google" id="ProtNLM"/>
    </source>
</evidence>
<reference evidence="1 2" key="1">
    <citation type="submission" date="2020-02" db="EMBL/GenBank/DDBJ databases">
        <authorList>
            <person name="Hogendoorn C."/>
        </authorList>
    </citation>
    <scope>NUCLEOTIDE SEQUENCE [LARGE SCALE GENOMIC DNA]</scope>
    <source>
        <strain evidence="1">METHB21</strain>
    </source>
</reference>
<dbReference type="RefSeq" id="WP_174624722.1">
    <property type="nucleotide sequence ID" value="NZ_CADCXN010000035.1"/>
</dbReference>